<protein>
    <recommendedName>
        <fullName evidence="1">2EXR domain-containing protein</fullName>
    </recommendedName>
</protein>
<dbReference type="Proteomes" id="UP001430848">
    <property type="component" value="Unassembled WGS sequence"/>
</dbReference>
<keyword evidence="3" id="KW-1185">Reference proteome</keyword>
<evidence type="ECO:0000259" key="1">
    <source>
        <dbReference type="Pfam" id="PF20150"/>
    </source>
</evidence>
<feature type="domain" description="2EXR" evidence="1">
    <location>
        <begin position="9"/>
        <end position="123"/>
    </location>
</feature>
<reference evidence="2 3" key="1">
    <citation type="submission" date="2024-02" db="EMBL/GenBank/DDBJ databases">
        <title>De novo assembly and annotation of 12 fungi associated with fruit tree decline syndrome in Ontario, Canada.</title>
        <authorList>
            <person name="Sulman M."/>
            <person name="Ellouze W."/>
            <person name="Ilyukhin E."/>
        </authorList>
    </citation>
    <scope>NUCLEOTIDE SEQUENCE [LARGE SCALE GENOMIC DNA]</scope>
    <source>
        <strain evidence="2 3">M169</strain>
    </source>
</reference>
<evidence type="ECO:0000313" key="2">
    <source>
        <dbReference type="EMBL" id="KAK7736450.1"/>
    </source>
</evidence>
<organism evidence="2 3">
    <name type="scientific">Diaporthe eres</name>
    <name type="common">Phomopsis oblonga</name>
    <dbReference type="NCBI Taxonomy" id="83184"/>
    <lineage>
        <taxon>Eukaryota</taxon>
        <taxon>Fungi</taxon>
        <taxon>Dikarya</taxon>
        <taxon>Ascomycota</taxon>
        <taxon>Pezizomycotina</taxon>
        <taxon>Sordariomycetes</taxon>
        <taxon>Sordariomycetidae</taxon>
        <taxon>Diaporthales</taxon>
        <taxon>Diaporthaceae</taxon>
        <taxon>Diaporthe</taxon>
        <taxon>Diaporthe eres species complex</taxon>
    </lineage>
</organism>
<accession>A0ABR1PGV3</accession>
<comment type="caution">
    <text evidence="2">The sequence shown here is derived from an EMBL/GenBank/DDBJ whole genome shotgun (WGS) entry which is preliminary data.</text>
</comment>
<sequence>MSSAPAKEFPRFLDLPFEIRWAIYKLCLPTRVINSEIRNLRPVPKYSINREERLALRRIVAKFGRTPVIARASPEVYRKLQQHVVALPHSEWVWSWRTSDSDPITEGFTDPRPIIFDPMSDVLLASPGHWVSGEDDEMYLDRSPYCLASSRDVAVAIDDQTIHYLSICKWLADYCFLGRKNCTIVLSETKLVNSSEWIASCGLFGLFGEEQTVLVDVDDSERIEYFDRKLNGQHMGGPVGLKPTKPNATGGIRRYSSHGNVDFPMKWNENTPLVSAEDRAEVIAQDKEEIVRQVKQHWLEVNGCFRGTELDNPSFVPSEGGWWGMVFDEEHPNAKAWLDKLPAFSFAVRVHAHDFEEETMLLYAKRARLRGGNGQGRWADMPLSVAAFSWTNW</sequence>
<gene>
    <name evidence="2" type="ORF">SLS63_003428</name>
</gene>
<dbReference type="EMBL" id="JAKNSF020000010">
    <property type="protein sequence ID" value="KAK7736450.1"/>
    <property type="molecule type" value="Genomic_DNA"/>
</dbReference>
<proteinExistence type="predicted"/>
<name>A0ABR1PGV3_DIAER</name>
<dbReference type="Pfam" id="PF20150">
    <property type="entry name" value="2EXR"/>
    <property type="match status" value="1"/>
</dbReference>
<evidence type="ECO:0000313" key="3">
    <source>
        <dbReference type="Proteomes" id="UP001430848"/>
    </source>
</evidence>
<dbReference type="InterPro" id="IPR045518">
    <property type="entry name" value="2EXR"/>
</dbReference>